<organism evidence="3 4">
    <name type="scientific">Solitalea agri</name>
    <dbReference type="NCBI Taxonomy" id="2953739"/>
    <lineage>
        <taxon>Bacteria</taxon>
        <taxon>Pseudomonadati</taxon>
        <taxon>Bacteroidota</taxon>
        <taxon>Sphingobacteriia</taxon>
        <taxon>Sphingobacteriales</taxon>
        <taxon>Sphingobacteriaceae</taxon>
        <taxon>Solitalea</taxon>
    </lineage>
</organism>
<evidence type="ECO:0000313" key="4">
    <source>
        <dbReference type="Proteomes" id="UP001155182"/>
    </source>
</evidence>
<dbReference type="InterPro" id="IPR007298">
    <property type="entry name" value="Cu-R_lipoprotein_NlpE"/>
</dbReference>
<protein>
    <recommendedName>
        <fullName evidence="1">Type IV secretion system putative lipoprotein virB7</fullName>
    </recommendedName>
</protein>
<evidence type="ECO:0000313" key="3">
    <source>
        <dbReference type="EMBL" id="MCO4292200.1"/>
    </source>
</evidence>
<gene>
    <name evidence="3" type="ORF">NF867_04910</name>
</gene>
<evidence type="ECO:0000256" key="1">
    <source>
        <dbReference type="ARBA" id="ARBA00017922"/>
    </source>
</evidence>
<reference evidence="3" key="1">
    <citation type="submission" date="2022-06" db="EMBL/GenBank/DDBJ databases">
        <title>Solitalea sp. MAHUQ-68 isolated from rhizospheric soil.</title>
        <authorList>
            <person name="Huq M.A."/>
        </authorList>
    </citation>
    <scope>NUCLEOTIDE SEQUENCE</scope>
    <source>
        <strain evidence="3">MAHUQ-68</strain>
    </source>
</reference>
<sequence length="164" mass="18229">MNKYFFILSTALILAGCQSNQKEKAAEKAADSIAAAADSLDVDSSDATISNTGKTLLATYSGVLPCADCEGIKTELELFQDNTYALKETYLGKGDGKKFISTGNYNTEKGFEIDRDASLYVIDYDKQGNERYFVQFSNKGNELTMLDRERKIIKSNLNYTLHKQ</sequence>
<dbReference type="EMBL" id="JAMWYS010000024">
    <property type="protein sequence ID" value="MCO4292200.1"/>
    <property type="molecule type" value="Genomic_DNA"/>
</dbReference>
<dbReference type="AlphaFoldDB" id="A0A9X2F146"/>
<dbReference type="Pfam" id="PF08139">
    <property type="entry name" value="LPAM_1"/>
    <property type="match status" value="1"/>
</dbReference>
<dbReference type="Proteomes" id="UP001155182">
    <property type="component" value="Unassembled WGS sequence"/>
</dbReference>
<keyword evidence="4" id="KW-1185">Reference proteome</keyword>
<dbReference type="PROSITE" id="PS51257">
    <property type="entry name" value="PROKAR_LIPOPROTEIN"/>
    <property type="match status" value="1"/>
</dbReference>
<dbReference type="Gene3D" id="2.40.128.640">
    <property type="match status" value="1"/>
</dbReference>
<keyword evidence="2" id="KW-0732">Signal</keyword>
<accession>A0A9X2F146</accession>
<dbReference type="Pfam" id="PF04170">
    <property type="entry name" value="NlpE"/>
    <property type="match status" value="1"/>
</dbReference>
<evidence type="ECO:0000256" key="2">
    <source>
        <dbReference type="ARBA" id="ARBA00022729"/>
    </source>
</evidence>
<name>A0A9X2F146_9SPHI</name>
<dbReference type="InterPro" id="IPR012640">
    <property type="entry name" value="Membr_lipoprot_lipid_attach_CS"/>
</dbReference>
<comment type="caution">
    <text evidence="3">The sequence shown here is derived from an EMBL/GenBank/DDBJ whole genome shotgun (WGS) entry which is preliminary data.</text>
</comment>
<dbReference type="RefSeq" id="WP_252586483.1">
    <property type="nucleotide sequence ID" value="NZ_JAMWYS010000024.1"/>
</dbReference>
<proteinExistence type="predicted"/>